<sequence length="59" mass="6505">GGGSSDGPSHPRNEPGMDRTLKDNAFKEFRRICANVADEPSYLEKTSIISKFLTYGTNK</sequence>
<feature type="region of interest" description="Disordered" evidence="1">
    <location>
        <begin position="1"/>
        <end position="22"/>
    </location>
</feature>
<dbReference type="AlphaFoldDB" id="A0AAN9A2U4"/>
<keyword evidence="3" id="KW-1185">Reference proteome</keyword>
<feature type="compositionally biased region" description="Basic and acidic residues" evidence="1">
    <location>
        <begin position="9"/>
        <end position="22"/>
    </location>
</feature>
<comment type="caution">
    <text evidence="2">The sequence shown here is derived from an EMBL/GenBank/DDBJ whole genome shotgun (WGS) entry which is preliminary data.</text>
</comment>
<evidence type="ECO:0000256" key="1">
    <source>
        <dbReference type="SAM" id="MobiDB-lite"/>
    </source>
</evidence>
<organism evidence="2 3">
    <name type="scientific">Halocaridina rubra</name>
    <name type="common">Hawaiian red shrimp</name>
    <dbReference type="NCBI Taxonomy" id="373956"/>
    <lineage>
        <taxon>Eukaryota</taxon>
        <taxon>Metazoa</taxon>
        <taxon>Ecdysozoa</taxon>
        <taxon>Arthropoda</taxon>
        <taxon>Crustacea</taxon>
        <taxon>Multicrustacea</taxon>
        <taxon>Malacostraca</taxon>
        <taxon>Eumalacostraca</taxon>
        <taxon>Eucarida</taxon>
        <taxon>Decapoda</taxon>
        <taxon>Pleocyemata</taxon>
        <taxon>Caridea</taxon>
        <taxon>Atyoidea</taxon>
        <taxon>Atyidae</taxon>
        <taxon>Halocaridina</taxon>
    </lineage>
</organism>
<evidence type="ECO:0000313" key="3">
    <source>
        <dbReference type="Proteomes" id="UP001381693"/>
    </source>
</evidence>
<dbReference type="EMBL" id="JAXCGZ010018147">
    <property type="protein sequence ID" value="KAK7067522.1"/>
    <property type="molecule type" value="Genomic_DNA"/>
</dbReference>
<reference evidence="2 3" key="1">
    <citation type="submission" date="2023-11" db="EMBL/GenBank/DDBJ databases">
        <title>Halocaridina rubra genome assembly.</title>
        <authorList>
            <person name="Smith C."/>
        </authorList>
    </citation>
    <scope>NUCLEOTIDE SEQUENCE [LARGE SCALE GENOMIC DNA]</scope>
    <source>
        <strain evidence="2">EP-1</strain>
        <tissue evidence="2">Whole</tissue>
    </source>
</reference>
<proteinExistence type="predicted"/>
<evidence type="ECO:0000313" key="2">
    <source>
        <dbReference type="EMBL" id="KAK7067522.1"/>
    </source>
</evidence>
<gene>
    <name evidence="2" type="ORF">SK128_027790</name>
</gene>
<dbReference type="Proteomes" id="UP001381693">
    <property type="component" value="Unassembled WGS sequence"/>
</dbReference>
<name>A0AAN9A2U4_HALRR</name>
<accession>A0AAN9A2U4</accession>
<protein>
    <submittedName>
        <fullName evidence="2">Uncharacterized protein</fullName>
    </submittedName>
</protein>
<feature type="non-terminal residue" evidence="2">
    <location>
        <position position="1"/>
    </location>
</feature>
<feature type="non-terminal residue" evidence="2">
    <location>
        <position position="59"/>
    </location>
</feature>